<accession>A0A4R2NXM5</accession>
<dbReference type="AlphaFoldDB" id="A0A4R2NXM5"/>
<dbReference type="OrthoDB" id="1425114at2"/>
<protein>
    <recommendedName>
        <fullName evidence="3">L-lactate dehydrogenase complex protein LldG</fullName>
    </recommendedName>
</protein>
<sequence>MNIIRKLFGAHKESVKDNFIKKQPVKLSLDDSFVHHFINEGGKFLYCTKIDEVTDNLQNIVSENKWDTISCNDLDLLKLSKKIDGITINQNIKSNNPIFINCEHLIANSGEILFSSNQLGSHKLASLSDNFIVYATTSQLVKNISEGLTGIKTNFRGNIPTNISSIKHYTLKNKVGDDFLSYGNINAKNLYLLLFEDL</sequence>
<name>A0A4R2NXM5_9FLAO</name>
<comment type="caution">
    <text evidence="1">The sequence shown here is derived from an EMBL/GenBank/DDBJ whole genome shotgun (WGS) entry which is preliminary data.</text>
</comment>
<dbReference type="SUPFAM" id="SSF100950">
    <property type="entry name" value="NagB/RpiA/CoA transferase-like"/>
    <property type="match status" value="1"/>
</dbReference>
<dbReference type="InterPro" id="IPR024185">
    <property type="entry name" value="FTHF_cligase-like_sf"/>
</dbReference>
<dbReference type="Proteomes" id="UP000294564">
    <property type="component" value="Unassembled WGS sequence"/>
</dbReference>
<keyword evidence="2" id="KW-1185">Reference proteome</keyword>
<dbReference type="RefSeq" id="WP_132793867.1">
    <property type="nucleotide sequence ID" value="NZ_SLXM01000002.1"/>
</dbReference>
<dbReference type="EMBL" id="SLXM01000002">
    <property type="protein sequence ID" value="TCP26969.1"/>
    <property type="molecule type" value="Genomic_DNA"/>
</dbReference>
<reference evidence="1 2" key="1">
    <citation type="submission" date="2019-03" db="EMBL/GenBank/DDBJ databases">
        <title>Genomic Encyclopedia of Type Strains, Phase IV (KMG-IV): sequencing the most valuable type-strain genomes for metagenomic binning, comparative biology and taxonomic classification.</title>
        <authorList>
            <person name="Goeker M."/>
        </authorList>
    </citation>
    <scope>NUCLEOTIDE SEQUENCE [LARGE SCALE GENOMIC DNA]</scope>
    <source>
        <strain evidence="1 2">DSM 14836</strain>
    </source>
</reference>
<proteinExistence type="predicted"/>
<organism evidence="1 2">
    <name type="scientific">Tenacibaculum skagerrakense</name>
    <dbReference type="NCBI Taxonomy" id="186571"/>
    <lineage>
        <taxon>Bacteria</taxon>
        <taxon>Pseudomonadati</taxon>
        <taxon>Bacteroidota</taxon>
        <taxon>Flavobacteriia</taxon>
        <taxon>Flavobacteriales</taxon>
        <taxon>Flavobacteriaceae</taxon>
        <taxon>Tenacibaculum</taxon>
    </lineage>
</organism>
<evidence type="ECO:0000313" key="1">
    <source>
        <dbReference type="EMBL" id="TCP26969.1"/>
    </source>
</evidence>
<evidence type="ECO:0008006" key="3">
    <source>
        <dbReference type="Google" id="ProtNLM"/>
    </source>
</evidence>
<evidence type="ECO:0000313" key="2">
    <source>
        <dbReference type="Proteomes" id="UP000294564"/>
    </source>
</evidence>
<dbReference type="Gene3D" id="3.40.50.10420">
    <property type="entry name" value="NagB/RpiA/CoA transferase-like"/>
    <property type="match status" value="1"/>
</dbReference>
<gene>
    <name evidence="1" type="ORF">EV195_102311</name>
</gene>
<dbReference type="InterPro" id="IPR037171">
    <property type="entry name" value="NagB/RpiA_transferase-like"/>
</dbReference>